<evidence type="ECO:0000313" key="2">
    <source>
        <dbReference type="EMBL" id="KAK7248089.1"/>
    </source>
</evidence>
<evidence type="ECO:0000313" key="3">
    <source>
        <dbReference type="Proteomes" id="UP001363151"/>
    </source>
</evidence>
<protein>
    <recommendedName>
        <fullName evidence="4">JmjC domain-containing protein</fullName>
    </recommendedName>
</protein>
<accession>A0ABR1G4Q1</accession>
<dbReference type="InterPro" id="IPR050910">
    <property type="entry name" value="JMJD6_ArgDemeth/LysHydrox"/>
</dbReference>
<name>A0ABR1G4Q1_AURAN</name>
<dbReference type="Proteomes" id="UP001363151">
    <property type="component" value="Unassembled WGS sequence"/>
</dbReference>
<sequence>MAVANPRHYGCPRVLRCVVAVCAVAAAYDFDDPHAAHTSQAIQWDRENRRGDSRRAFESAARFTPTTQTMVNLGVCYMRLASGSGHRAHKVELYGLAYDAMARGGELAGRDEDVRLYEENWDALMTNFNIEDVPRPRGSVAVGSAAEAEEELPPDPRQCGAPPEKAPKSAFEQLMGFGSRMAGLGGDAPAMPARDFLLHQRPVAVADDLPRVDAADLAKFAEYEERRDPFVLRGATAGWKAVEEAGKTNAGAWAWLEALADQFPDAVTDFYPYNMLSSNRQSPYLTRFRRAVKELKIVNDKHQQLNGSAFRYESGNGALRGRYMHLQLTPDVWSELEKRGAIAADRHWQLENDAWLEECLGYPHGAVAAEYHLKTHWKILLVGARGAGMFNHSDSLQTSSWHAQLAGRKWWHVCGALSDGRPKCYEGIVAPGEILYYGRGWSHETQNLDDPTATITDTAVHARNFAAVADKLHGECTREVLDFRFSGQLCDALDACYNVLHRAFKDGRDKPPSMWRPWRGLAAPELVEKRKTIVPEHNNYDGRNYITE</sequence>
<dbReference type="EMBL" id="JBBJCI010000120">
    <property type="protein sequence ID" value="KAK7248089.1"/>
    <property type="molecule type" value="Genomic_DNA"/>
</dbReference>
<dbReference type="SUPFAM" id="SSF51197">
    <property type="entry name" value="Clavaminate synthase-like"/>
    <property type="match status" value="1"/>
</dbReference>
<comment type="caution">
    <text evidence="2">The sequence shown here is derived from an EMBL/GenBank/DDBJ whole genome shotgun (WGS) entry which is preliminary data.</text>
</comment>
<proteinExistence type="predicted"/>
<organism evidence="2 3">
    <name type="scientific">Aureococcus anophagefferens</name>
    <name type="common">Harmful bloom alga</name>
    <dbReference type="NCBI Taxonomy" id="44056"/>
    <lineage>
        <taxon>Eukaryota</taxon>
        <taxon>Sar</taxon>
        <taxon>Stramenopiles</taxon>
        <taxon>Ochrophyta</taxon>
        <taxon>Pelagophyceae</taxon>
        <taxon>Pelagomonadales</taxon>
        <taxon>Pelagomonadaceae</taxon>
        <taxon>Aureococcus</taxon>
    </lineage>
</organism>
<evidence type="ECO:0008006" key="4">
    <source>
        <dbReference type="Google" id="ProtNLM"/>
    </source>
</evidence>
<keyword evidence="3" id="KW-1185">Reference proteome</keyword>
<feature type="region of interest" description="Disordered" evidence="1">
    <location>
        <begin position="139"/>
        <end position="165"/>
    </location>
</feature>
<dbReference type="PANTHER" id="PTHR12480">
    <property type="entry name" value="ARGININE DEMETHYLASE AND LYSYL-HYDROXYLASE JMJD"/>
    <property type="match status" value="1"/>
</dbReference>
<evidence type="ECO:0000256" key="1">
    <source>
        <dbReference type="SAM" id="MobiDB-lite"/>
    </source>
</evidence>
<gene>
    <name evidence="2" type="ORF">SO694_00080017</name>
</gene>
<reference evidence="2 3" key="1">
    <citation type="submission" date="2024-03" db="EMBL/GenBank/DDBJ databases">
        <title>Aureococcus anophagefferens CCMP1851 and Kratosvirus quantuckense: Draft genome of a second virus-susceptible host strain in the model system.</title>
        <authorList>
            <person name="Chase E."/>
            <person name="Truchon A.R."/>
            <person name="Schepens W."/>
            <person name="Wilhelm S.W."/>
        </authorList>
    </citation>
    <scope>NUCLEOTIDE SEQUENCE [LARGE SCALE GENOMIC DNA]</scope>
    <source>
        <strain evidence="2 3">CCMP1851</strain>
    </source>
</reference>
<dbReference type="Gene3D" id="2.60.120.650">
    <property type="entry name" value="Cupin"/>
    <property type="match status" value="1"/>
</dbReference>